<dbReference type="GO" id="GO:0005886">
    <property type="term" value="C:plasma membrane"/>
    <property type="evidence" value="ECO:0007669"/>
    <property type="project" value="TreeGrafter"/>
</dbReference>
<gene>
    <name evidence="7" type="ORF">CAUJ_LOCUS7726</name>
</gene>
<dbReference type="PANTHER" id="PTHR10671">
    <property type="entry name" value="EPITHELIAL MEMBRANE PROTEIN-RELATED"/>
    <property type="match status" value="1"/>
</dbReference>
<keyword evidence="8" id="KW-1185">Reference proteome</keyword>
<evidence type="ECO:0000256" key="3">
    <source>
        <dbReference type="ARBA" id="ARBA00022989"/>
    </source>
</evidence>
<evidence type="ECO:0000256" key="6">
    <source>
        <dbReference type="SAM" id="Phobius"/>
    </source>
</evidence>
<dbReference type="Proteomes" id="UP000835052">
    <property type="component" value="Unassembled WGS sequence"/>
</dbReference>
<keyword evidence="3 6" id="KW-1133">Transmembrane helix</keyword>
<dbReference type="Gene3D" id="1.20.140.150">
    <property type="match status" value="1"/>
</dbReference>
<keyword evidence="2 6" id="KW-0812">Transmembrane</keyword>
<dbReference type="InterPro" id="IPR009545">
    <property type="entry name" value="Claudin-like"/>
</dbReference>
<feature type="transmembrane region" description="Helical" evidence="6">
    <location>
        <begin position="35"/>
        <end position="56"/>
    </location>
</feature>
<organism evidence="7 8">
    <name type="scientific">Caenorhabditis auriculariae</name>
    <dbReference type="NCBI Taxonomy" id="2777116"/>
    <lineage>
        <taxon>Eukaryota</taxon>
        <taxon>Metazoa</taxon>
        <taxon>Ecdysozoa</taxon>
        <taxon>Nematoda</taxon>
        <taxon>Chromadorea</taxon>
        <taxon>Rhabditida</taxon>
        <taxon>Rhabditina</taxon>
        <taxon>Rhabditomorpha</taxon>
        <taxon>Rhabditoidea</taxon>
        <taxon>Rhabditidae</taxon>
        <taxon>Peloderinae</taxon>
        <taxon>Caenorhabditis</taxon>
    </lineage>
</organism>
<sequence>MKIARKHERNNGCRATAPRSRPDTLWRTTMASGTALKVVYGLLLIVGFLLTVVATFTPGWRSYRGDGAPDIGLVSRYCGDGNRQLTQYDCRDWAWHKLPFEKATLALMLIACLLEIAGIICFCGLFSPRMRLAFPAVTVTSLAFGAIFAAVLIFGIRNSYKVAYMQSTTFELLANVRLGYSYWLAVVGGIFMLFATGITTGFLGEPESQHLHH</sequence>
<feature type="transmembrane region" description="Helical" evidence="6">
    <location>
        <begin position="180"/>
        <end position="203"/>
    </location>
</feature>
<dbReference type="OrthoDB" id="5858939at2759"/>
<evidence type="ECO:0000313" key="7">
    <source>
        <dbReference type="EMBL" id="CAD6191807.1"/>
    </source>
</evidence>
<dbReference type="InterPro" id="IPR050579">
    <property type="entry name" value="PMP-22/EMP/MP20-like"/>
</dbReference>
<name>A0A8S1H8Y9_9PELO</name>
<dbReference type="EMBL" id="CAJGYM010000023">
    <property type="protein sequence ID" value="CAD6191807.1"/>
    <property type="molecule type" value="Genomic_DNA"/>
</dbReference>
<protein>
    <submittedName>
        <fullName evidence="7">Uncharacterized protein</fullName>
    </submittedName>
</protein>
<evidence type="ECO:0000256" key="2">
    <source>
        <dbReference type="ARBA" id="ARBA00022692"/>
    </source>
</evidence>
<feature type="transmembrane region" description="Helical" evidence="6">
    <location>
        <begin position="103"/>
        <end position="125"/>
    </location>
</feature>
<evidence type="ECO:0000256" key="5">
    <source>
        <dbReference type="SAM" id="MobiDB-lite"/>
    </source>
</evidence>
<feature type="transmembrane region" description="Helical" evidence="6">
    <location>
        <begin position="132"/>
        <end position="156"/>
    </location>
</feature>
<proteinExistence type="predicted"/>
<accession>A0A8S1H8Y9</accession>
<dbReference type="AlphaFoldDB" id="A0A8S1H8Y9"/>
<comment type="subcellular location">
    <subcellularLocation>
        <location evidence="1">Membrane</location>
        <topology evidence="1">Multi-pass membrane protein</topology>
    </subcellularLocation>
</comment>
<dbReference type="PANTHER" id="PTHR10671:SF108">
    <property type="entry name" value="CLAUDIN FAMILY PROTEIN-RELATED"/>
    <property type="match status" value="1"/>
</dbReference>
<keyword evidence="4 6" id="KW-0472">Membrane</keyword>
<evidence type="ECO:0000256" key="1">
    <source>
        <dbReference type="ARBA" id="ARBA00004141"/>
    </source>
</evidence>
<feature type="region of interest" description="Disordered" evidence="5">
    <location>
        <begin position="1"/>
        <end position="20"/>
    </location>
</feature>
<reference evidence="7" key="1">
    <citation type="submission" date="2020-10" db="EMBL/GenBank/DDBJ databases">
        <authorList>
            <person name="Kikuchi T."/>
        </authorList>
    </citation>
    <scope>NUCLEOTIDE SEQUENCE</scope>
    <source>
        <strain evidence="7">NKZ352</strain>
    </source>
</reference>
<dbReference type="Pfam" id="PF06653">
    <property type="entry name" value="Claudin_3"/>
    <property type="match status" value="1"/>
</dbReference>
<evidence type="ECO:0000256" key="4">
    <source>
        <dbReference type="ARBA" id="ARBA00023136"/>
    </source>
</evidence>
<evidence type="ECO:0000313" key="8">
    <source>
        <dbReference type="Proteomes" id="UP000835052"/>
    </source>
</evidence>
<comment type="caution">
    <text evidence="7">The sequence shown here is derived from an EMBL/GenBank/DDBJ whole genome shotgun (WGS) entry which is preliminary data.</text>
</comment>